<dbReference type="Proteomes" id="UP000886476">
    <property type="component" value="Unassembled WGS sequence"/>
</dbReference>
<feature type="non-terminal residue" evidence="1">
    <location>
        <position position="87"/>
    </location>
</feature>
<organism evidence="1 2">
    <name type="scientific">Bradyrhizobium aeschynomenes</name>
    <dbReference type="NCBI Taxonomy" id="2734909"/>
    <lineage>
        <taxon>Bacteria</taxon>
        <taxon>Pseudomonadati</taxon>
        <taxon>Pseudomonadota</taxon>
        <taxon>Alphaproteobacteria</taxon>
        <taxon>Hyphomicrobiales</taxon>
        <taxon>Nitrobacteraceae</taxon>
        <taxon>Bradyrhizobium</taxon>
    </lineage>
</organism>
<accession>A0ABX2CKU5</accession>
<evidence type="ECO:0000313" key="2">
    <source>
        <dbReference type="Proteomes" id="UP000886476"/>
    </source>
</evidence>
<sequence>MTLSSGELAQIVWAETKTLGTAPADGSGSVNGVRRLVAQLAAAMDGTGFERRDQLPSVQDRELGGTVRAILSIAEDARSATAPQSRM</sequence>
<comment type="caution">
    <text evidence="1">The sequence shown here is derived from an EMBL/GenBank/DDBJ whole genome shotgun (WGS) entry which is preliminary data.</text>
</comment>
<gene>
    <name evidence="1" type="ORF">HL667_27740</name>
</gene>
<proteinExistence type="predicted"/>
<protein>
    <submittedName>
        <fullName evidence="1">Uncharacterized protein</fullName>
    </submittedName>
</protein>
<evidence type="ECO:0000313" key="1">
    <source>
        <dbReference type="EMBL" id="NPU68824.1"/>
    </source>
</evidence>
<dbReference type="EMBL" id="JABFDN010000013">
    <property type="protein sequence ID" value="NPU68824.1"/>
    <property type="molecule type" value="Genomic_DNA"/>
</dbReference>
<reference evidence="1" key="1">
    <citation type="submission" date="2020-05" db="EMBL/GenBank/DDBJ databases">
        <title>Nod-independent and nitrogen-fixing Bradyrhizobium aeschynomene sp. nov. isolated from nodules of Aeschynomene indica.</title>
        <authorList>
            <person name="Zhang Z."/>
        </authorList>
    </citation>
    <scope>NUCLEOTIDE SEQUENCE</scope>
    <source>
        <strain evidence="1">83012</strain>
    </source>
</reference>
<name>A0ABX2CKU5_9BRAD</name>
<keyword evidence="2" id="KW-1185">Reference proteome</keyword>